<comment type="caution">
    <text evidence="5">The sequence shown here is derived from an EMBL/GenBank/DDBJ whole genome shotgun (WGS) entry which is preliminary data.</text>
</comment>
<name>A0A2M6WAP5_9BACT</name>
<dbReference type="GO" id="GO:0006260">
    <property type="term" value="P:DNA replication"/>
    <property type="evidence" value="ECO:0007669"/>
    <property type="project" value="InterPro"/>
</dbReference>
<dbReference type="InterPro" id="IPR011344">
    <property type="entry name" value="ssDNA-bd"/>
</dbReference>
<dbReference type="EMBL" id="PFBP01000024">
    <property type="protein sequence ID" value="PIT89883.1"/>
    <property type="molecule type" value="Genomic_DNA"/>
</dbReference>
<dbReference type="CDD" id="cd04496">
    <property type="entry name" value="SSB_OBF"/>
    <property type="match status" value="1"/>
</dbReference>
<feature type="region of interest" description="Disordered" evidence="4">
    <location>
        <begin position="105"/>
        <end position="136"/>
    </location>
</feature>
<comment type="caution">
    <text evidence="2">Lacks conserved residue(s) required for the propagation of feature annotation.</text>
</comment>
<organism evidence="5 6">
    <name type="scientific">Candidatus Kuenenbacteria bacterium CG10_big_fil_rev_8_21_14_0_10_36_11</name>
    <dbReference type="NCBI Taxonomy" id="1974618"/>
    <lineage>
        <taxon>Bacteria</taxon>
        <taxon>Candidatus Kueneniibacteriota</taxon>
    </lineage>
</organism>
<dbReference type="InterPro" id="IPR012340">
    <property type="entry name" value="NA-bd_OB-fold"/>
</dbReference>
<dbReference type="AlphaFoldDB" id="A0A2M6WAP5"/>
<dbReference type="Gene3D" id="2.40.50.140">
    <property type="entry name" value="Nucleic acid-binding proteins"/>
    <property type="match status" value="1"/>
</dbReference>
<protein>
    <recommendedName>
        <fullName evidence="2 3">Single-stranded DNA-binding protein</fullName>
        <shortName evidence="2">SSB</shortName>
    </recommendedName>
</protein>
<evidence type="ECO:0000256" key="4">
    <source>
        <dbReference type="SAM" id="MobiDB-lite"/>
    </source>
</evidence>
<evidence type="ECO:0000256" key="1">
    <source>
        <dbReference type="ARBA" id="ARBA00023125"/>
    </source>
</evidence>
<reference evidence="6" key="1">
    <citation type="submission" date="2017-09" db="EMBL/GenBank/DDBJ databases">
        <title>Depth-based differentiation of microbial function through sediment-hosted aquifers and enrichment of novel symbionts in the deep terrestrial subsurface.</title>
        <authorList>
            <person name="Probst A.J."/>
            <person name="Ladd B."/>
            <person name="Jarett J.K."/>
            <person name="Geller-Mcgrath D.E."/>
            <person name="Sieber C.M.K."/>
            <person name="Emerson J.B."/>
            <person name="Anantharaman K."/>
            <person name="Thomas B.C."/>
            <person name="Malmstrom R."/>
            <person name="Stieglmeier M."/>
            <person name="Klingl A."/>
            <person name="Woyke T."/>
            <person name="Ryan C.M."/>
            <person name="Banfield J.F."/>
        </authorList>
    </citation>
    <scope>NUCLEOTIDE SEQUENCE [LARGE SCALE GENOMIC DNA]</scope>
</reference>
<evidence type="ECO:0000256" key="3">
    <source>
        <dbReference type="RuleBase" id="RU000524"/>
    </source>
</evidence>
<dbReference type="Pfam" id="PF00436">
    <property type="entry name" value="SSB"/>
    <property type="match status" value="1"/>
</dbReference>
<keyword evidence="1 2" id="KW-0238">DNA-binding</keyword>
<dbReference type="InterPro" id="IPR000424">
    <property type="entry name" value="Primosome_PriB/ssb"/>
</dbReference>
<evidence type="ECO:0000313" key="5">
    <source>
        <dbReference type="EMBL" id="PIT89883.1"/>
    </source>
</evidence>
<gene>
    <name evidence="5" type="ORF">COU23_01555</name>
</gene>
<proteinExistence type="inferred from homology"/>
<dbReference type="PROSITE" id="PS50935">
    <property type="entry name" value="SSB"/>
    <property type="match status" value="1"/>
</dbReference>
<evidence type="ECO:0000256" key="2">
    <source>
        <dbReference type="HAMAP-Rule" id="MF_00984"/>
    </source>
</evidence>
<dbReference type="NCBIfam" id="TIGR00621">
    <property type="entry name" value="ssb"/>
    <property type="match status" value="1"/>
</dbReference>
<dbReference type="GO" id="GO:0009295">
    <property type="term" value="C:nucleoid"/>
    <property type="evidence" value="ECO:0007669"/>
    <property type="project" value="TreeGrafter"/>
</dbReference>
<dbReference type="HAMAP" id="MF_00984">
    <property type="entry name" value="SSB"/>
    <property type="match status" value="1"/>
</dbReference>
<accession>A0A2M6WAP5</accession>
<sequence>MNLNKVFLIGRLTRDPEIRTTQAGQTVAQIGLATNRVWYNDQRQKQEVTDFHNVVAWARLAEVVNQYTKKGSLIMVEGRIQTRSWQATDGTTKYRTEVVAENIQLGPRASNPGGSSYAQSSPASAPVIDNQMPSREPEIPVEKIETINLDEFGNPIEETPLVNVPGEPMPF</sequence>
<dbReference type="GO" id="GO:0003697">
    <property type="term" value="F:single-stranded DNA binding"/>
    <property type="evidence" value="ECO:0007669"/>
    <property type="project" value="UniProtKB-UniRule"/>
</dbReference>
<dbReference type="SUPFAM" id="SSF50249">
    <property type="entry name" value="Nucleic acid-binding proteins"/>
    <property type="match status" value="1"/>
</dbReference>
<dbReference type="PANTHER" id="PTHR10302">
    <property type="entry name" value="SINGLE-STRANDED DNA-BINDING PROTEIN"/>
    <property type="match status" value="1"/>
</dbReference>
<feature type="compositionally biased region" description="Low complexity" evidence="4">
    <location>
        <begin position="112"/>
        <end position="126"/>
    </location>
</feature>
<dbReference type="Proteomes" id="UP000231464">
    <property type="component" value="Unassembled WGS sequence"/>
</dbReference>
<dbReference type="PANTHER" id="PTHR10302:SF27">
    <property type="entry name" value="SINGLE-STRANDED DNA-BINDING PROTEIN"/>
    <property type="match status" value="1"/>
</dbReference>
<comment type="subunit">
    <text evidence="2">Homotetramer.</text>
</comment>
<evidence type="ECO:0000313" key="6">
    <source>
        <dbReference type="Proteomes" id="UP000231464"/>
    </source>
</evidence>